<feature type="signal peptide" evidence="1">
    <location>
        <begin position="1"/>
        <end position="21"/>
    </location>
</feature>
<dbReference type="RefSeq" id="WP_261967757.1">
    <property type="nucleotide sequence ID" value="NZ_JAHHZF010000003.1"/>
</dbReference>
<evidence type="ECO:0000313" key="2">
    <source>
        <dbReference type="EMBL" id="MBT9289109.1"/>
    </source>
</evidence>
<gene>
    <name evidence="2" type="ORF">KL771_06585</name>
</gene>
<protein>
    <submittedName>
        <fullName evidence="2">Uncharacterized protein</fullName>
    </submittedName>
</protein>
<dbReference type="AlphaFoldDB" id="A0A947D951"/>
<evidence type="ECO:0000256" key="1">
    <source>
        <dbReference type="SAM" id="SignalP"/>
    </source>
</evidence>
<reference evidence="2 3" key="1">
    <citation type="submission" date="2021-06" db="EMBL/GenBank/DDBJ databases">
        <authorList>
            <person name="Grouzdev D.S."/>
            <person name="Koziaeva V."/>
        </authorList>
    </citation>
    <scope>NUCLEOTIDE SEQUENCE [LARGE SCALE GENOMIC DNA]</scope>
    <source>
        <strain evidence="2 3">22</strain>
    </source>
</reference>
<name>A0A947D951_9HYPH</name>
<organism evidence="2 3">
    <name type="scientific">Prosthecodimorpha staleyi</name>
    <dbReference type="NCBI Taxonomy" id="2840188"/>
    <lineage>
        <taxon>Bacteria</taxon>
        <taxon>Pseudomonadati</taxon>
        <taxon>Pseudomonadota</taxon>
        <taxon>Alphaproteobacteria</taxon>
        <taxon>Hyphomicrobiales</taxon>
        <taxon>Ancalomicrobiaceae</taxon>
        <taxon>Prosthecodimorpha</taxon>
    </lineage>
</organism>
<comment type="caution">
    <text evidence="2">The sequence shown here is derived from an EMBL/GenBank/DDBJ whole genome shotgun (WGS) entry which is preliminary data.</text>
</comment>
<dbReference type="EMBL" id="JAHHZF010000003">
    <property type="protein sequence ID" value="MBT9289109.1"/>
    <property type="molecule type" value="Genomic_DNA"/>
</dbReference>
<keyword evidence="3" id="KW-1185">Reference proteome</keyword>
<proteinExistence type="predicted"/>
<accession>A0A947D951</accession>
<feature type="chain" id="PRO_5037628678" evidence="1">
    <location>
        <begin position="22"/>
        <end position="74"/>
    </location>
</feature>
<keyword evidence="1" id="KW-0732">Signal</keyword>
<evidence type="ECO:0000313" key="3">
    <source>
        <dbReference type="Proteomes" id="UP000766595"/>
    </source>
</evidence>
<sequence>MGWLALARALVALAAALIAHAGRRGGADPLAEDCARRMEEMIRAVDLARAARRAAVRSLDDPDRLRADDGHRRD</sequence>
<dbReference type="Proteomes" id="UP000766595">
    <property type="component" value="Unassembled WGS sequence"/>
</dbReference>